<comment type="caution">
    <text evidence="3">The sequence shown here is derived from an EMBL/GenBank/DDBJ whole genome shotgun (WGS) entry which is preliminary data.</text>
</comment>
<organism evidence="3 4">
    <name type="scientific">Nocardia pseudobrasiliensis</name>
    <dbReference type="NCBI Taxonomy" id="45979"/>
    <lineage>
        <taxon>Bacteria</taxon>
        <taxon>Bacillati</taxon>
        <taxon>Actinomycetota</taxon>
        <taxon>Actinomycetes</taxon>
        <taxon>Mycobacteriales</taxon>
        <taxon>Nocardiaceae</taxon>
        <taxon>Nocardia</taxon>
    </lineage>
</organism>
<feature type="region of interest" description="Disordered" evidence="1">
    <location>
        <begin position="78"/>
        <end position="126"/>
    </location>
</feature>
<keyword evidence="4" id="KW-1185">Reference proteome</keyword>
<accession>A0A370I6F8</accession>
<dbReference type="Proteomes" id="UP000254869">
    <property type="component" value="Unassembled WGS sequence"/>
</dbReference>
<evidence type="ECO:0000256" key="2">
    <source>
        <dbReference type="SAM" id="SignalP"/>
    </source>
</evidence>
<feature type="signal peptide" evidence="2">
    <location>
        <begin position="1"/>
        <end position="28"/>
    </location>
</feature>
<feature type="compositionally biased region" description="Polar residues" evidence="1">
    <location>
        <begin position="117"/>
        <end position="126"/>
    </location>
</feature>
<evidence type="ECO:0000313" key="4">
    <source>
        <dbReference type="Proteomes" id="UP000254869"/>
    </source>
</evidence>
<feature type="compositionally biased region" description="Pro residues" evidence="1">
    <location>
        <begin position="78"/>
        <end position="97"/>
    </location>
</feature>
<feature type="chain" id="PRO_5016686611" evidence="2">
    <location>
        <begin position="29"/>
        <end position="126"/>
    </location>
</feature>
<evidence type="ECO:0000256" key="1">
    <source>
        <dbReference type="SAM" id="MobiDB-lite"/>
    </source>
</evidence>
<reference evidence="3 4" key="1">
    <citation type="submission" date="2018-07" db="EMBL/GenBank/DDBJ databases">
        <title>Genomic Encyclopedia of Type Strains, Phase IV (KMG-IV): sequencing the most valuable type-strain genomes for metagenomic binning, comparative biology and taxonomic classification.</title>
        <authorList>
            <person name="Goeker M."/>
        </authorList>
    </citation>
    <scope>NUCLEOTIDE SEQUENCE [LARGE SCALE GENOMIC DNA]</scope>
    <source>
        <strain evidence="3 4">DSM 44290</strain>
    </source>
</reference>
<name>A0A370I6F8_9NOCA</name>
<keyword evidence="2" id="KW-0732">Signal</keyword>
<proteinExistence type="predicted"/>
<dbReference type="AlphaFoldDB" id="A0A370I6F8"/>
<evidence type="ECO:0000313" key="3">
    <source>
        <dbReference type="EMBL" id="RDI66325.1"/>
    </source>
</evidence>
<gene>
    <name evidence="3" type="ORF">DFR76_10471</name>
</gene>
<dbReference type="STRING" id="1210086.GCA_001613105_03980"/>
<dbReference type="EMBL" id="QQBC01000004">
    <property type="protein sequence ID" value="RDI66325.1"/>
    <property type="molecule type" value="Genomic_DNA"/>
</dbReference>
<sequence>MTIVQIRKYAAAALLASSFALSAGFASAATTTAVSAPMDTGSAAPAQPYRTPPTQNAWDDDCDGYNYTTVVGCPGYLPPQAPEPVTPPTQPTMPPTTLPVDTHDSGSTTPGHVEIPSVSQNNHPGA</sequence>
<feature type="region of interest" description="Disordered" evidence="1">
    <location>
        <begin position="37"/>
        <end position="58"/>
    </location>
</feature>
<protein>
    <submittedName>
        <fullName evidence="3">Uncharacterized protein</fullName>
    </submittedName>
</protein>